<keyword evidence="1 8" id="KW-0028">Amino-acid biosynthesis</keyword>
<dbReference type="CDD" id="cd05153">
    <property type="entry name" value="HomoserineK_II"/>
    <property type="match status" value="1"/>
</dbReference>
<dbReference type="HAMAP" id="MF_00301">
    <property type="entry name" value="Homoser_kinase_2"/>
    <property type="match status" value="1"/>
</dbReference>
<evidence type="ECO:0000313" key="11">
    <source>
        <dbReference type="EMBL" id="MDY0883960.1"/>
    </source>
</evidence>
<evidence type="ECO:0000256" key="2">
    <source>
        <dbReference type="ARBA" id="ARBA00022679"/>
    </source>
</evidence>
<comment type="similarity">
    <text evidence="7 8">Belongs to the pseudomonas-type ThrB family.</text>
</comment>
<evidence type="ECO:0000256" key="4">
    <source>
        <dbReference type="ARBA" id="ARBA00022741"/>
    </source>
</evidence>
<dbReference type="Gene3D" id="3.30.200.20">
    <property type="entry name" value="Phosphorylase Kinase, domain 1"/>
    <property type="match status" value="1"/>
</dbReference>
<dbReference type="InterPro" id="IPR005280">
    <property type="entry name" value="Homoserine_kinase_II"/>
</dbReference>
<keyword evidence="4 8" id="KW-0547">Nucleotide-binding</keyword>
<dbReference type="NCBIfam" id="TIGR00938">
    <property type="entry name" value="thrB_alt"/>
    <property type="match status" value="1"/>
</dbReference>
<comment type="catalytic activity">
    <reaction evidence="8">
        <text>L-homoserine + ATP = O-phospho-L-homoserine + ADP + H(+)</text>
        <dbReference type="Rhea" id="RHEA:13985"/>
        <dbReference type="ChEBI" id="CHEBI:15378"/>
        <dbReference type="ChEBI" id="CHEBI:30616"/>
        <dbReference type="ChEBI" id="CHEBI:57476"/>
        <dbReference type="ChEBI" id="CHEBI:57590"/>
        <dbReference type="ChEBI" id="CHEBI:456216"/>
        <dbReference type="EC" id="2.7.1.39"/>
    </reaction>
</comment>
<evidence type="ECO:0000256" key="6">
    <source>
        <dbReference type="ARBA" id="ARBA00022840"/>
    </source>
</evidence>
<dbReference type="Pfam" id="PF01636">
    <property type="entry name" value="APH"/>
    <property type="match status" value="1"/>
</dbReference>
<reference evidence="11 12" key="1">
    <citation type="journal article" date="2016" name="Antonie Van Leeuwenhoek">
        <title>Dongia soli sp. nov., isolated from soil from Dokdo, Korea.</title>
        <authorList>
            <person name="Kim D.U."/>
            <person name="Lee H."/>
            <person name="Kim H."/>
            <person name="Kim S.G."/>
            <person name="Ka J.O."/>
        </authorList>
    </citation>
    <scope>NUCLEOTIDE SEQUENCE [LARGE SCALE GENOMIC DNA]</scope>
    <source>
        <strain evidence="11 12">D78</strain>
    </source>
</reference>
<dbReference type="InterPro" id="IPR011009">
    <property type="entry name" value="Kinase-like_dom_sf"/>
</dbReference>
<dbReference type="EMBL" id="JAXCLW010000003">
    <property type="protein sequence ID" value="MDY0883960.1"/>
    <property type="molecule type" value="Genomic_DNA"/>
</dbReference>
<dbReference type="NCBIfam" id="NF003558">
    <property type="entry name" value="PRK05231.1"/>
    <property type="match status" value="1"/>
</dbReference>
<evidence type="ECO:0000256" key="3">
    <source>
        <dbReference type="ARBA" id="ARBA00022697"/>
    </source>
</evidence>
<keyword evidence="3 8" id="KW-0791">Threonine biosynthesis</keyword>
<accession>A0ABU5EC81</accession>
<dbReference type="PANTHER" id="PTHR21064">
    <property type="entry name" value="AMINOGLYCOSIDE PHOSPHOTRANSFERASE DOMAIN-CONTAINING PROTEIN-RELATED"/>
    <property type="match status" value="1"/>
</dbReference>
<evidence type="ECO:0000256" key="5">
    <source>
        <dbReference type="ARBA" id="ARBA00022777"/>
    </source>
</evidence>
<evidence type="ECO:0000259" key="10">
    <source>
        <dbReference type="Pfam" id="PF01636"/>
    </source>
</evidence>
<keyword evidence="12" id="KW-1185">Reference proteome</keyword>
<dbReference type="PANTHER" id="PTHR21064:SF6">
    <property type="entry name" value="AMINOGLYCOSIDE PHOSPHOTRANSFERASE DOMAIN-CONTAINING PROTEIN"/>
    <property type="match status" value="1"/>
</dbReference>
<feature type="domain" description="Aminoglycoside phosphotransferase" evidence="10">
    <location>
        <begin position="27"/>
        <end position="256"/>
    </location>
</feature>
<comment type="pathway">
    <text evidence="8">Amino-acid biosynthesis; L-threonine biosynthesis; L-threonine from L-aspartate: step 4/5.</text>
</comment>
<protein>
    <recommendedName>
        <fullName evidence="8 9">Homoserine kinase</fullName>
        <shortName evidence="8">HK</shortName>
        <shortName evidence="8">HSK</shortName>
        <ecNumber evidence="8 9">2.7.1.39</ecNumber>
    </recommendedName>
</protein>
<dbReference type="Proteomes" id="UP001279642">
    <property type="component" value="Unassembled WGS sequence"/>
</dbReference>
<proteinExistence type="inferred from homology"/>
<name>A0ABU5EC81_9PROT</name>
<dbReference type="RefSeq" id="WP_320509022.1">
    <property type="nucleotide sequence ID" value="NZ_JAXCLW010000003.1"/>
</dbReference>
<dbReference type="InterPro" id="IPR050249">
    <property type="entry name" value="Pseudomonas-type_ThrB"/>
</dbReference>
<evidence type="ECO:0000256" key="7">
    <source>
        <dbReference type="ARBA" id="ARBA00038240"/>
    </source>
</evidence>
<keyword evidence="6 8" id="KW-0067">ATP-binding</keyword>
<dbReference type="Gene3D" id="3.90.1200.10">
    <property type="match status" value="1"/>
</dbReference>
<organism evidence="11 12">
    <name type="scientific">Dongia soli</name>
    <dbReference type="NCBI Taxonomy" id="600628"/>
    <lineage>
        <taxon>Bacteria</taxon>
        <taxon>Pseudomonadati</taxon>
        <taxon>Pseudomonadota</taxon>
        <taxon>Alphaproteobacteria</taxon>
        <taxon>Rhodospirillales</taxon>
        <taxon>Dongiaceae</taxon>
        <taxon>Dongia</taxon>
    </lineage>
</organism>
<evidence type="ECO:0000256" key="9">
    <source>
        <dbReference type="NCBIfam" id="TIGR00938"/>
    </source>
</evidence>
<evidence type="ECO:0000256" key="8">
    <source>
        <dbReference type="HAMAP-Rule" id="MF_00301"/>
    </source>
</evidence>
<keyword evidence="5 8" id="KW-0418">Kinase</keyword>
<evidence type="ECO:0000313" key="12">
    <source>
        <dbReference type="Proteomes" id="UP001279642"/>
    </source>
</evidence>
<sequence length="320" mass="35691">MAVYTEVPDGELNTFLAQYDLGNVVACKGIAEGVENSNYLLRTTLGTYILTLYEKRVAREDLPFFLGLMEHLAAKGLSCPTPIHARDGQTLHELCGRPAVIVSFLEGMWPRRPTERHCQQLGAALADLHLKGRDFTLSRANALSLAGWQKLVEATKDRADEVEPGLGKVIVDELAFLNAHWPKDLEIGVIHADLFPDNVFFLNDRLSGLIDFYFACTDFLAYDLAVCLNAWCFEPDHSFNITKARLMVQAYQSVRPVPSVETAALPLLCRGSALRFLLTRLYDWLNHPPGAFVKPKDPREYLRKLRFHQGAASAGAYGIG</sequence>
<dbReference type="InterPro" id="IPR002575">
    <property type="entry name" value="Aminoglycoside_PTrfase"/>
</dbReference>
<dbReference type="GO" id="GO:0004413">
    <property type="term" value="F:homoserine kinase activity"/>
    <property type="evidence" value="ECO:0007669"/>
    <property type="project" value="UniProtKB-EC"/>
</dbReference>
<keyword evidence="2 8" id="KW-0808">Transferase</keyword>
<gene>
    <name evidence="8" type="primary">thrB</name>
    <name evidence="11" type="ORF">SMD27_14000</name>
</gene>
<comment type="caution">
    <text evidence="11">The sequence shown here is derived from an EMBL/GenBank/DDBJ whole genome shotgun (WGS) entry which is preliminary data.</text>
</comment>
<evidence type="ECO:0000256" key="1">
    <source>
        <dbReference type="ARBA" id="ARBA00022605"/>
    </source>
</evidence>
<dbReference type="SUPFAM" id="SSF56112">
    <property type="entry name" value="Protein kinase-like (PK-like)"/>
    <property type="match status" value="1"/>
</dbReference>
<dbReference type="EC" id="2.7.1.39" evidence="8 9"/>